<feature type="region of interest" description="Disordered" evidence="1">
    <location>
        <begin position="56"/>
        <end position="76"/>
    </location>
</feature>
<evidence type="ECO:0000256" key="1">
    <source>
        <dbReference type="SAM" id="MobiDB-lite"/>
    </source>
</evidence>
<reference evidence="2" key="1">
    <citation type="journal article" date="2015" name="Nature">
        <title>Complex archaea that bridge the gap between prokaryotes and eukaryotes.</title>
        <authorList>
            <person name="Spang A."/>
            <person name="Saw J.H."/>
            <person name="Jorgensen S.L."/>
            <person name="Zaremba-Niedzwiedzka K."/>
            <person name="Martijn J."/>
            <person name="Lind A.E."/>
            <person name="van Eijk R."/>
            <person name="Schleper C."/>
            <person name="Guy L."/>
            <person name="Ettema T.J."/>
        </authorList>
    </citation>
    <scope>NUCLEOTIDE SEQUENCE</scope>
</reference>
<feature type="compositionally biased region" description="Basic and acidic residues" evidence="1">
    <location>
        <begin position="58"/>
        <end position="76"/>
    </location>
</feature>
<name>A0A0F8X5L2_9ZZZZ</name>
<gene>
    <name evidence="2" type="ORF">LCGC14_3066580</name>
</gene>
<dbReference type="AlphaFoldDB" id="A0A0F8X5L2"/>
<accession>A0A0F8X5L2</accession>
<evidence type="ECO:0000313" key="2">
    <source>
        <dbReference type="EMBL" id="KKK56235.1"/>
    </source>
</evidence>
<dbReference type="EMBL" id="LAZR01065095">
    <property type="protein sequence ID" value="KKK56235.1"/>
    <property type="molecule type" value="Genomic_DNA"/>
</dbReference>
<protein>
    <submittedName>
        <fullName evidence="2">Uncharacterized protein</fullName>
    </submittedName>
</protein>
<proteinExistence type="predicted"/>
<sequence length="76" mass="8932">MAMRLRIVEDILIALCAAETDPMPDDVYLDDGQHYAIAAKFWRDYQGETITWQEEEDNRLAETQKVRDSTQKKQKQ</sequence>
<comment type="caution">
    <text evidence="2">The sequence shown here is derived from an EMBL/GenBank/DDBJ whole genome shotgun (WGS) entry which is preliminary data.</text>
</comment>
<organism evidence="2">
    <name type="scientific">marine sediment metagenome</name>
    <dbReference type="NCBI Taxonomy" id="412755"/>
    <lineage>
        <taxon>unclassified sequences</taxon>
        <taxon>metagenomes</taxon>
        <taxon>ecological metagenomes</taxon>
    </lineage>
</organism>